<dbReference type="RefSeq" id="WP_260724044.1">
    <property type="nucleotide sequence ID" value="NZ_BAAABS010000052.1"/>
</dbReference>
<evidence type="ECO:0000256" key="4">
    <source>
        <dbReference type="SAM" id="MobiDB-lite"/>
    </source>
</evidence>
<dbReference type="InterPro" id="IPR020806">
    <property type="entry name" value="PKS_PP-bd"/>
</dbReference>
<dbReference type="InterPro" id="IPR020845">
    <property type="entry name" value="AMP-binding_CS"/>
</dbReference>
<dbReference type="SUPFAM" id="SSF52777">
    <property type="entry name" value="CoA-dependent acyltransferases"/>
    <property type="match status" value="2"/>
</dbReference>
<evidence type="ECO:0000313" key="7">
    <source>
        <dbReference type="Proteomes" id="UP001058271"/>
    </source>
</evidence>
<dbReference type="Pfam" id="PF00668">
    <property type="entry name" value="Condensation"/>
    <property type="match status" value="1"/>
</dbReference>
<dbReference type="InterPro" id="IPR025110">
    <property type="entry name" value="AMP-bd_C"/>
</dbReference>
<dbReference type="InterPro" id="IPR010071">
    <property type="entry name" value="AA_adenyl_dom"/>
</dbReference>
<keyword evidence="2" id="KW-0596">Phosphopantetheine</keyword>
<dbReference type="InterPro" id="IPR006162">
    <property type="entry name" value="Ppantetheine_attach_site"/>
</dbReference>
<dbReference type="SUPFAM" id="SSF47336">
    <property type="entry name" value="ACP-like"/>
    <property type="match status" value="2"/>
</dbReference>
<dbReference type="SMART" id="SM00823">
    <property type="entry name" value="PKS_PP"/>
    <property type="match status" value="2"/>
</dbReference>
<dbReference type="InterPro" id="IPR045851">
    <property type="entry name" value="AMP-bd_C_sf"/>
</dbReference>
<gene>
    <name evidence="6" type="ORF">Drose_26325</name>
</gene>
<dbReference type="Gene3D" id="3.30.559.30">
    <property type="entry name" value="Nonribosomal peptide synthetase, condensation domain"/>
    <property type="match status" value="1"/>
</dbReference>
<dbReference type="Gene3D" id="3.30.300.30">
    <property type="match status" value="2"/>
</dbReference>
<keyword evidence="7" id="KW-1185">Reference proteome</keyword>
<feature type="domain" description="Carrier" evidence="5">
    <location>
        <begin position="531"/>
        <end position="607"/>
    </location>
</feature>
<evidence type="ECO:0000256" key="1">
    <source>
        <dbReference type="ARBA" id="ARBA00001957"/>
    </source>
</evidence>
<dbReference type="InterPro" id="IPR001242">
    <property type="entry name" value="Condensation_dom"/>
</dbReference>
<feature type="region of interest" description="Disordered" evidence="4">
    <location>
        <begin position="1413"/>
        <end position="1439"/>
    </location>
</feature>
<dbReference type="PANTHER" id="PTHR45527">
    <property type="entry name" value="NONRIBOSOMAL PEPTIDE SYNTHETASE"/>
    <property type="match status" value="1"/>
</dbReference>
<feature type="region of interest" description="Disordered" evidence="4">
    <location>
        <begin position="1"/>
        <end position="22"/>
    </location>
</feature>
<evidence type="ECO:0000259" key="5">
    <source>
        <dbReference type="PROSITE" id="PS50075"/>
    </source>
</evidence>
<dbReference type="Gene3D" id="3.30.559.10">
    <property type="entry name" value="Chloramphenicol acetyltransferase-like domain"/>
    <property type="match status" value="1"/>
</dbReference>
<comment type="cofactor">
    <cofactor evidence="1">
        <name>pantetheine 4'-phosphate</name>
        <dbReference type="ChEBI" id="CHEBI:47942"/>
    </cofactor>
</comment>
<dbReference type="SUPFAM" id="SSF56801">
    <property type="entry name" value="Acetyl-CoA synthetase-like"/>
    <property type="match status" value="2"/>
</dbReference>
<proteinExistence type="predicted"/>
<accession>A0ABY5YZA9</accession>
<evidence type="ECO:0000256" key="2">
    <source>
        <dbReference type="ARBA" id="ARBA00022450"/>
    </source>
</evidence>
<keyword evidence="3" id="KW-0597">Phosphoprotein</keyword>
<feature type="domain" description="Carrier" evidence="5">
    <location>
        <begin position="1556"/>
        <end position="1631"/>
    </location>
</feature>
<dbReference type="PANTHER" id="PTHR45527:SF1">
    <property type="entry name" value="FATTY ACID SYNTHASE"/>
    <property type="match status" value="1"/>
</dbReference>
<dbReference type="InterPro" id="IPR009081">
    <property type="entry name" value="PP-bd_ACP"/>
</dbReference>
<dbReference type="PROSITE" id="PS50075">
    <property type="entry name" value="CARRIER"/>
    <property type="match status" value="2"/>
</dbReference>
<sequence length="1672" mass="177658">MPADDARSNQPAAPLRGPAVEHRAPHGIPGLFRDAADRTPDAIACVGAEGAWTYRELEEVSDRLAATLIRRAVPADRPVAVLAHRSPYMVAALLGILKAGLAYLPLATDESADRLALIVATARPSLVVGTTEPLSTWSGPAELDLLDVVPLAEELDAAFAPAPLRPVSPRQPINMYFTSGSTGVPKGVVVPSGGITNRLLWGQRHYRLGADDRVLQKTPYTFDVSGWEIFWPLITGARLVLLDPGAHADPAAIIKTIIEYQVTVCHFVPSMLEEFLRWPDAGGCTSLRHVFCSGEALSPALARACLELLDVRLHNLYGPTEASIEVTYWDSPAGRDAIDDVPIGRAIDNCTLLVLDDEGRPAAEGTVGELHIGGVPLALGYCDRPDLTERVFVPAPAGSGLHRVYRTGDLVSVVDGQIRFHGRRDEQVKIRGVRVEPGEVEAVLREHPGVAECAVLGVGDRAPRLVAFVRPASAAGIPADDCRTYLADRLPGAYVPGTFVVLDVMPLTASGKQDRAALRRQAGALAAPRPAGPAAGQDALARLWAETLGLGAVDEDADFLSLGGHSLAAVRLRGELLRTYGLDVALAELLRGGLTLAALRARAGDARPAPVRRVSPPRRVDRTRAPVSPGQRRLWLMERLYPRLSAYNVVAALRVPGGLEVDRLRAALATVVRRHESLRTRIVEGDSGPYQEIVAAAGAPLTIGVSDAPLDAGRCRALAAEAVDEPLPIDEAPLLRVRYTADPAGDALLVAVLHHVIADQRSVDLFLADLAAAYDGRLGADEPPQFGDVLTDRAGRTGDQADVGYWTARLHDAPRSHGLPFQGRRPLVTTFAGGAVDAVVTGTGAARLDAVARDLGVTPVAVVLAAFATVLTSWSGQDDVVVGVPWSSRDGGPSDQVIGFLVDTLPVRIGVAGPDRFRELVRQVSAALLDAHAHAGADFERIVEALGLTRNLSRNPLYQVWFNDLTHAAPPPSFGGVAATEIEPATTGSLFDLGLYLRRSAADGYRLRLVHAVDVFDRDTAGHLLDQVVRLLDQVPGHLGRAPARWPLGEERPPATFVAPAGRSTVTELFERAAERYAARDALLLPDGRMTYRQLYERVTARAGALRSAGWHDRTVLLPGDRTAGTVVELLAAWRAGCAVALIDGDLPPGRRQAVLAGAGAEAVLAPGAGTGPGTGHPDQAVPVLTGSPLSRPAGDAPVPGFSHVLSTSGTSGAPSMVFVAPDALPEALHHYRDAFGVEPDDRFLLLSAPGHDPVFRDVLTPLIHGAALCVPATTEPAATAKLIARAGITRLNATPGVARLLASAARATGRRFDRLRSIVLSGALLTDPIARELRRCAPAAEIYHGYGTTETPQLSTWLRWRDPAADPVRRRRDRAGVPLAATGPWRELVIEGAGVGQLGEIVVRGRGLALRTHPDRQPSPFAPDPHGRPGVTSYRTGDLGRYTPDGHIEFAGRLDRQVSVAGHRLEPAEIEAALLAQEGIVQCLVVVADTGITAYVARSGAVPVVAEQVRDELRAVLPSWAVPEQIVVLDKLPVNQNGKVDVSAVAAAPADTAPAPSAAIEDVVLATLREQLGGSGHPDPAVSFFEAGLNSLSLLRMHDRLRVHGIAVEVVDLFRFPSPRSLARHLSGAPARNHGGESFARPDPVSLPAVAVARRSVRRRLDDQKRNLRNA</sequence>
<dbReference type="InterPro" id="IPR000873">
    <property type="entry name" value="AMP-dep_synth/lig_dom"/>
</dbReference>
<protein>
    <submittedName>
        <fullName evidence="6">Amino acid adenylation domain-containing protein</fullName>
    </submittedName>
</protein>
<dbReference type="PROSITE" id="PS00012">
    <property type="entry name" value="PHOSPHOPANTETHEINE"/>
    <property type="match status" value="1"/>
</dbReference>
<evidence type="ECO:0000256" key="3">
    <source>
        <dbReference type="ARBA" id="ARBA00022553"/>
    </source>
</evidence>
<dbReference type="InterPro" id="IPR036736">
    <property type="entry name" value="ACP-like_sf"/>
</dbReference>
<dbReference type="NCBIfam" id="TIGR01733">
    <property type="entry name" value="AA-adenyl-dom"/>
    <property type="match status" value="1"/>
</dbReference>
<dbReference type="Pfam" id="PF13193">
    <property type="entry name" value="AMP-binding_C"/>
    <property type="match status" value="2"/>
</dbReference>
<dbReference type="Gene3D" id="3.40.50.12780">
    <property type="entry name" value="N-terminal domain of ligase-like"/>
    <property type="match status" value="2"/>
</dbReference>
<dbReference type="PROSITE" id="PS00455">
    <property type="entry name" value="AMP_BINDING"/>
    <property type="match status" value="1"/>
</dbReference>
<dbReference type="Pfam" id="PF00501">
    <property type="entry name" value="AMP-binding"/>
    <property type="match status" value="2"/>
</dbReference>
<dbReference type="CDD" id="cd05930">
    <property type="entry name" value="A_NRPS"/>
    <property type="match status" value="1"/>
</dbReference>
<dbReference type="Proteomes" id="UP001058271">
    <property type="component" value="Chromosome"/>
</dbReference>
<dbReference type="InterPro" id="IPR042099">
    <property type="entry name" value="ANL_N_sf"/>
</dbReference>
<dbReference type="Gene3D" id="1.10.1200.10">
    <property type="entry name" value="ACP-like"/>
    <property type="match status" value="2"/>
</dbReference>
<reference evidence="6" key="1">
    <citation type="submission" date="2021-04" db="EMBL/GenBank/DDBJ databases">
        <title>Biosynthetic gene clusters of Dactylosporangioum roseum.</title>
        <authorList>
            <person name="Hartkoorn R.C."/>
            <person name="Beaudoing E."/>
            <person name="Hot D."/>
            <person name="Moureu S."/>
        </authorList>
    </citation>
    <scope>NUCLEOTIDE SEQUENCE</scope>
    <source>
        <strain evidence="6">NRRL B-16295</strain>
    </source>
</reference>
<organism evidence="6 7">
    <name type="scientific">Dactylosporangium roseum</name>
    <dbReference type="NCBI Taxonomy" id="47989"/>
    <lineage>
        <taxon>Bacteria</taxon>
        <taxon>Bacillati</taxon>
        <taxon>Actinomycetota</taxon>
        <taxon>Actinomycetes</taxon>
        <taxon>Micromonosporales</taxon>
        <taxon>Micromonosporaceae</taxon>
        <taxon>Dactylosporangium</taxon>
    </lineage>
</organism>
<evidence type="ECO:0000313" key="6">
    <source>
        <dbReference type="EMBL" id="UWZ34711.1"/>
    </source>
</evidence>
<dbReference type="EMBL" id="CP073721">
    <property type="protein sequence ID" value="UWZ34711.1"/>
    <property type="molecule type" value="Genomic_DNA"/>
</dbReference>
<dbReference type="Pfam" id="PF00550">
    <property type="entry name" value="PP-binding"/>
    <property type="match status" value="2"/>
</dbReference>
<dbReference type="InterPro" id="IPR023213">
    <property type="entry name" value="CAT-like_dom_sf"/>
</dbReference>
<name>A0ABY5YZA9_9ACTN</name>
<dbReference type="CDD" id="cd19531">
    <property type="entry name" value="LCL_NRPS-like"/>
    <property type="match status" value="1"/>
</dbReference>